<reference evidence="1" key="1">
    <citation type="journal article" date="2020" name="bioRxiv">
        <title>Chromosome-level reference genome of the European wasp spider Argiope bruennichi: a resource for studies on range expansion and evolutionary adaptation.</title>
        <authorList>
            <person name="Sheffer M.M."/>
            <person name="Hoppe A."/>
            <person name="Krehenwinkel H."/>
            <person name="Uhl G."/>
            <person name="Kuss A.W."/>
            <person name="Jensen L."/>
            <person name="Jensen C."/>
            <person name="Gillespie R.G."/>
            <person name="Hoff K.J."/>
            <person name="Prost S."/>
        </authorList>
    </citation>
    <scope>NUCLEOTIDE SEQUENCE</scope>
</reference>
<dbReference type="Proteomes" id="UP000807504">
    <property type="component" value="Unassembled WGS sequence"/>
</dbReference>
<keyword evidence="2" id="KW-1185">Reference proteome</keyword>
<sequence>MKFGRGGELIRFAGDLCVQGCRIDARSCRVVYDPVSDIFLYNASELILVLVLLYVEGAEGFGMSLYRTLPEFRLVRLGVVGGKFIRFEIGDRCVQC</sequence>
<evidence type="ECO:0000313" key="1">
    <source>
        <dbReference type="EMBL" id="KAF8789453.1"/>
    </source>
</evidence>
<dbReference type="AlphaFoldDB" id="A0A8T0FKU0"/>
<comment type="caution">
    <text evidence="1">The sequence shown here is derived from an EMBL/GenBank/DDBJ whole genome shotgun (WGS) entry which is preliminary data.</text>
</comment>
<name>A0A8T0FKU0_ARGBR</name>
<dbReference type="EMBL" id="JABXBU010000012">
    <property type="protein sequence ID" value="KAF8789453.1"/>
    <property type="molecule type" value="Genomic_DNA"/>
</dbReference>
<proteinExistence type="predicted"/>
<evidence type="ECO:0000313" key="2">
    <source>
        <dbReference type="Proteomes" id="UP000807504"/>
    </source>
</evidence>
<accession>A0A8T0FKU0</accession>
<gene>
    <name evidence="1" type="ORF">HNY73_007390</name>
</gene>
<protein>
    <submittedName>
        <fullName evidence="1">Uncharacterized protein</fullName>
    </submittedName>
</protein>
<organism evidence="1 2">
    <name type="scientific">Argiope bruennichi</name>
    <name type="common">Wasp spider</name>
    <name type="synonym">Aranea bruennichi</name>
    <dbReference type="NCBI Taxonomy" id="94029"/>
    <lineage>
        <taxon>Eukaryota</taxon>
        <taxon>Metazoa</taxon>
        <taxon>Ecdysozoa</taxon>
        <taxon>Arthropoda</taxon>
        <taxon>Chelicerata</taxon>
        <taxon>Arachnida</taxon>
        <taxon>Araneae</taxon>
        <taxon>Araneomorphae</taxon>
        <taxon>Entelegynae</taxon>
        <taxon>Araneoidea</taxon>
        <taxon>Araneidae</taxon>
        <taxon>Argiope</taxon>
    </lineage>
</organism>
<reference evidence="1" key="2">
    <citation type="submission" date="2020-06" db="EMBL/GenBank/DDBJ databases">
        <authorList>
            <person name="Sheffer M."/>
        </authorList>
    </citation>
    <scope>NUCLEOTIDE SEQUENCE</scope>
</reference>